<dbReference type="EC" id="2.3.2.27" evidence="2"/>
<evidence type="ECO:0000256" key="8">
    <source>
        <dbReference type="PROSITE-ProRule" id="PRU00175"/>
    </source>
</evidence>
<dbReference type="EMBL" id="JAVXUO010002909">
    <property type="protein sequence ID" value="KAK2968525.1"/>
    <property type="molecule type" value="Genomic_DNA"/>
</dbReference>
<evidence type="ECO:0000313" key="12">
    <source>
        <dbReference type="Proteomes" id="UP001187471"/>
    </source>
</evidence>
<keyword evidence="7" id="KW-0862">Zinc</keyword>
<evidence type="ECO:0000256" key="3">
    <source>
        <dbReference type="ARBA" id="ARBA00022679"/>
    </source>
</evidence>
<protein>
    <recommendedName>
        <fullName evidence="2">RING-type E3 ubiquitin transferase</fullName>
        <ecNumber evidence="2">2.3.2.27</ecNumber>
    </recommendedName>
</protein>
<evidence type="ECO:0000256" key="5">
    <source>
        <dbReference type="ARBA" id="ARBA00022771"/>
    </source>
</evidence>
<evidence type="ECO:0000256" key="4">
    <source>
        <dbReference type="ARBA" id="ARBA00022723"/>
    </source>
</evidence>
<keyword evidence="12" id="KW-1185">Reference proteome</keyword>
<keyword evidence="5 8" id="KW-0863">Zinc-finger</keyword>
<gene>
    <name evidence="11" type="ORF">RJ640_009370</name>
</gene>
<dbReference type="PROSITE" id="PS50089">
    <property type="entry name" value="ZF_RING_2"/>
    <property type="match status" value="1"/>
</dbReference>
<dbReference type="PANTHER" id="PTHR15710">
    <property type="entry name" value="E3 UBIQUITIN-PROTEIN LIGASE PRAJA"/>
    <property type="match status" value="1"/>
</dbReference>
<dbReference type="Gene3D" id="3.30.40.10">
    <property type="entry name" value="Zinc/RING finger domain, C3HC4 (zinc finger)"/>
    <property type="match status" value="1"/>
</dbReference>
<dbReference type="GO" id="GO:0008270">
    <property type="term" value="F:zinc ion binding"/>
    <property type="evidence" value="ECO:0007669"/>
    <property type="project" value="UniProtKB-KW"/>
</dbReference>
<dbReference type="GO" id="GO:0061630">
    <property type="term" value="F:ubiquitin protein ligase activity"/>
    <property type="evidence" value="ECO:0007669"/>
    <property type="project" value="UniProtKB-EC"/>
</dbReference>
<dbReference type="InterPro" id="IPR010543">
    <property type="entry name" value="DUF1117"/>
</dbReference>
<dbReference type="InterPro" id="IPR001841">
    <property type="entry name" value="Znf_RING"/>
</dbReference>
<dbReference type="Pfam" id="PF06547">
    <property type="entry name" value="DUF1117"/>
    <property type="match status" value="1"/>
</dbReference>
<evidence type="ECO:0000256" key="7">
    <source>
        <dbReference type="ARBA" id="ARBA00022833"/>
    </source>
</evidence>
<proteinExistence type="predicted"/>
<evidence type="ECO:0000256" key="1">
    <source>
        <dbReference type="ARBA" id="ARBA00000900"/>
    </source>
</evidence>
<keyword evidence="3" id="KW-0808">Transferase</keyword>
<comment type="caution">
    <text evidence="11">The sequence shown here is derived from an EMBL/GenBank/DDBJ whole genome shotgun (WGS) entry which is preliminary data.</text>
</comment>
<dbReference type="GO" id="GO:0016567">
    <property type="term" value="P:protein ubiquitination"/>
    <property type="evidence" value="ECO:0007669"/>
    <property type="project" value="TreeGrafter"/>
</dbReference>
<dbReference type="InterPro" id="IPR039525">
    <property type="entry name" value="RNF126-like_zinc-ribbon"/>
</dbReference>
<dbReference type="AlphaFoldDB" id="A0AA88QSI1"/>
<keyword evidence="6" id="KW-0833">Ubl conjugation pathway</keyword>
<evidence type="ECO:0000256" key="9">
    <source>
        <dbReference type="SAM" id="MobiDB-lite"/>
    </source>
</evidence>
<evidence type="ECO:0000259" key="10">
    <source>
        <dbReference type="PROSITE" id="PS50089"/>
    </source>
</evidence>
<dbReference type="PANTHER" id="PTHR15710:SF217">
    <property type="entry name" value="E3 UBIQUITIN-PROTEIN LIGASE RDUF2"/>
    <property type="match status" value="1"/>
</dbReference>
<dbReference type="InterPro" id="IPR013083">
    <property type="entry name" value="Znf_RING/FYVE/PHD"/>
</dbReference>
<dbReference type="Proteomes" id="UP001187471">
    <property type="component" value="Unassembled WGS sequence"/>
</dbReference>
<keyword evidence="4" id="KW-0479">Metal-binding</keyword>
<dbReference type="SMART" id="SM00184">
    <property type="entry name" value="RING"/>
    <property type="match status" value="1"/>
</dbReference>
<dbReference type="Pfam" id="PF14369">
    <property type="entry name" value="Zn_ribbon_19"/>
    <property type="match status" value="1"/>
</dbReference>
<evidence type="ECO:0000313" key="11">
    <source>
        <dbReference type="EMBL" id="KAK2968525.1"/>
    </source>
</evidence>
<dbReference type="GO" id="GO:0005737">
    <property type="term" value="C:cytoplasm"/>
    <property type="evidence" value="ECO:0007669"/>
    <property type="project" value="TreeGrafter"/>
</dbReference>
<sequence length="500" mass="54543">MSSTGSSPSYWCYRCSRLVRVSNRDSDSISCPDCTGGFVEEIHNPARSGLSESRRRRFPAAAMYMIGGGRNPDSSGSSPALRRSRRTAGDRSPFNPVIVLRGPNDGAGSEIRGGIENGDEGNNRFEMYYDDGAGSGLRPLPETMSEFLMGSGFDRLLDQLTQIEVNGIARVDHPPASKAAIESMPTVEIVESHIVIESHCAVCKEPFELNTEAREMPCKHIYHEDCILPWLSLRNSCPVCRHELPTDGHGHSHGDELVPESNRVQSDQGLAGNEEETVGLTIWRLPGGGFAVGRFSGGRRGGERELPVVYTEMDGGFNNNGAPRRISWASRGSVARESGGLRRVLRSLFGCFGGGSRSSASSSSSDSRVTRRNSSLSSVFSSRRRPRRALDFEGNNGIRRWLNGIDWASIGGGTPIMAELEEDGIGFWKGEGTWPRVPRCKVLNIRLGRIDIKMMLEESAEMAAAKVVILKVGVECNRGLLLHKGVGVKSLIMIFGEVDQ</sequence>
<feature type="region of interest" description="Disordered" evidence="9">
    <location>
        <begin position="64"/>
        <end position="119"/>
    </location>
</feature>
<accession>A0AA88QSI1</accession>
<comment type="catalytic activity">
    <reaction evidence="1">
        <text>S-ubiquitinyl-[E2 ubiquitin-conjugating enzyme]-L-cysteine + [acceptor protein]-L-lysine = [E2 ubiquitin-conjugating enzyme]-L-cysteine + N(6)-ubiquitinyl-[acceptor protein]-L-lysine.</text>
        <dbReference type="EC" id="2.3.2.27"/>
    </reaction>
</comment>
<dbReference type="FunFam" id="3.30.40.10:FF:000022">
    <property type="entry name" value="E3 ubiquitin-protein ligase RING1-like"/>
    <property type="match status" value="1"/>
</dbReference>
<name>A0AA88QSI1_9ASTE</name>
<evidence type="ECO:0000256" key="6">
    <source>
        <dbReference type="ARBA" id="ARBA00022786"/>
    </source>
</evidence>
<reference evidence="11" key="1">
    <citation type="submission" date="2022-12" db="EMBL/GenBank/DDBJ databases">
        <title>Draft genome assemblies for two species of Escallonia (Escalloniales).</title>
        <authorList>
            <person name="Chanderbali A."/>
            <person name="Dervinis C."/>
            <person name="Anghel I."/>
            <person name="Soltis D."/>
            <person name="Soltis P."/>
            <person name="Zapata F."/>
        </authorList>
    </citation>
    <scope>NUCLEOTIDE SEQUENCE</scope>
    <source>
        <strain evidence="11">UCBG92.1500</strain>
        <tissue evidence="11">Leaf</tissue>
    </source>
</reference>
<feature type="domain" description="RING-type" evidence="10">
    <location>
        <begin position="200"/>
        <end position="241"/>
    </location>
</feature>
<organism evidence="11 12">
    <name type="scientific">Escallonia rubra</name>
    <dbReference type="NCBI Taxonomy" id="112253"/>
    <lineage>
        <taxon>Eukaryota</taxon>
        <taxon>Viridiplantae</taxon>
        <taxon>Streptophyta</taxon>
        <taxon>Embryophyta</taxon>
        <taxon>Tracheophyta</taxon>
        <taxon>Spermatophyta</taxon>
        <taxon>Magnoliopsida</taxon>
        <taxon>eudicotyledons</taxon>
        <taxon>Gunneridae</taxon>
        <taxon>Pentapetalae</taxon>
        <taxon>asterids</taxon>
        <taxon>campanulids</taxon>
        <taxon>Escalloniales</taxon>
        <taxon>Escalloniaceae</taxon>
        <taxon>Escallonia</taxon>
    </lineage>
</organism>
<evidence type="ECO:0000256" key="2">
    <source>
        <dbReference type="ARBA" id="ARBA00012483"/>
    </source>
</evidence>
<dbReference type="SUPFAM" id="SSF57850">
    <property type="entry name" value="RING/U-box"/>
    <property type="match status" value="1"/>
</dbReference>
<dbReference type="Pfam" id="PF13639">
    <property type="entry name" value="zf-RING_2"/>
    <property type="match status" value="1"/>
</dbReference>
<dbReference type="CDD" id="cd16667">
    <property type="entry name" value="RING-H2_RNF126-like"/>
    <property type="match status" value="1"/>
</dbReference>